<keyword evidence="3" id="KW-1185">Reference proteome</keyword>
<evidence type="ECO:0000313" key="3">
    <source>
        <dbReference type="Proteomes" id="UP000305067"/>
    </source>
</evidence>
<protein>
    <submittedName>
        <fullName evidence="2">Uncharacterized protein</fullName>
    </submittedName>
</protein>
<organism evidence="2 3">
    <name type="scientific">Pterulicium gracile</name>
    <dbReference type="NCBI Taxonomy" id="1884261"/>
    <lineage>
        <taxon>Eukaryota</taxon>
        <taxon>Fungi</taxon>
        <taxon>Dikarya</taxon>
        <taxon>Basidiomycota</taxon>
        <taxon>Agaricomycotina</taxon>
        <taxon>Agaricomycetes</taxon>
        <taxon>Agaricomycetidae</taxon>
        <taxon>Agaricales</taxon>
        <taxon>Pleurotineae</taxon>
        <taxon>Pterulaceae</taxon>
        <taxon>Pterulicium</taxon>
    </lineage>
</organism>
<keyword evidence="1" id="KW-0732">Signal</keyword>
<reference evidence="2 3" key="1">
    <citation type="journal article" date="2019" name="Nat. Ecol. Evol.">
        <title>Megaphylogeny resolves global patterns of mushroom evolution.</title>
        <authorList>
            <person name="Varga T."/>
            <person name="Krizsan K."/>
            <person name="Foldi C."/>
            <person name="Dima B."/>
            <person name="Sanchez-Garcia M."/>
            <person name="Sanchez-Ramirez S."/>
            <person name="Szollosi G.J."/>
            <person name="Szarkandi J.G."/>
            <person name="Papp V."/>
            <person name="Albert L."/>
            <person name="Andreopoulos W."/>
            <person name="Angelini C."/>
            <person name="Antonin V."/>
            <person name="Barry K.W."/>
            <person name="Bougher N.L."/>
            <person name="Buchanan P."/>
            <person name="Buyck B."/>
            <person name="Bense V."/>
            <person name="Catcheside P."/>
            <person name="Chovatia M."/>
            <person name="Cooper J."/>
            <person name="Damon W."/>
            <person name="Desjardin D."/>
            <person name="Finy P."/>
            <person name="Geml J."/>
            <person name="Haridas S."/>
            <person name="Hughes K."/>
            <person name="Justo A."/>
            <person name="Karasinski D."/>
            <person name="Kautmanova I."/>
            <person name="Kiss B."/>
            <person name="Kocsube S."/>
            <person name="Kotiranta H."/>
            <person name="LaButti K.M."/>
            <person name="Lechner B.E."/>
            <person name="Liimatainen K."/>
            <person name="Lipzen A."/>
            <person name="Lukacs Z."/>
            <person name="Mihaltcheva S."/>
            <person name="Morgado L.N."/>
            <person name="Niskanen T."/>
            <person name="Noordeloos M.E."/>
            <person name="Ohm R.A."/>
            <person name="Ortiz-Santana B."/>
            <person name="Ovrebo C."/>
            <person name="Racz N."/>
            <person name="Riley R."/>
            <person name="Savchenko A."/>
            <person name="Shiryaev A."/>
            <person name="Soop K."/>
            <person name="Spirin V."/>
            <person name="Szebenyi C."/>
            <person name="Tomsovsky M."/>
            <person name="Tulloss R.E."/>
            <person name="Uehling J."/>
            <person name="Grigoriev I.V."/>
            <person name="Vagvolgyi C."/>
            <person name="Papp T."/>
            <person name="Martin F.M."/>
            <person name="Miettinen O."/>
            <person name="Hibbett D.S."/>
            <person name="Nagy L.G."/>
        </authorList>
    </citation>
    <scope>NUCLEOTIDE SEQUENCE [LARGE SCALE GENOMIC DNA]</scope>
    <source>
        <strain evidence="2 3">CBS 309.79</strain>
    </source>
</reference>
<feature type="chain" id="PRO_5022728985" evidence="1">
    <location>
        <begin position="22"/>
        <end position="215"/>
    </location>
</feature>
<evidence type="ECO:0000313" key="2">
    <source>
        <dbReference type="EMBL" id="TFK98652.1"/>
    </source>
</evidence>
<name>A0A5C3Q9H5_9AGAR</name>
<feature type="signal peptide" evidence="1">
    <location>
        <begin position="1"/>
        <end position="21"/>
    </location>
</feature>
<gene>
    <name evidence="2" type="ORF">BDV98DRAFT_572508</name>
</gene>
<dbReference type="Proteomes" id="UP000305067">
    <property type="component" value="Unassembled WGS sequence"/>
</dbReference>
<evidence type="ECO:0000256" key="1">
    <source>
        <dbReference type="SAM" id="SignalP"/>
    </source>
</evidence>
<sequence length="215" mass="24122">MKLALLPILGLASSLISATSAIPSNVSHHVPTNSILTRRQSEDCPVFPYLKFQNNCPKGTTLAVYISGYAFTLNSVHDNAKQSFVYRDEFENHNNFYAMVNQGANGGPDPVAASYVNTYFFQERYWFIKRSEVKKIIPVSITPDKPKRQGFCVPIKCDSKSCISDSDFPEGRRSLEEEHTSIQARQVDNTPWPPPIYTCPEAESFVVTYCPDGKL</sequence>
<accession>A0A5C3Q9H5</accession>
<dbReference type="AlphaFoldDB" id="A0A5C3Q9H5"/>
<dbReference type="EMBL" id="ML178838">
    <property type="protein sequence ID" value="TFK98652.1"/>
    <property type="molecule type" value="Genomic_DNA"/>
</dbReference>
<proteinExistence type="predicted"/>